<dbReference type="RefSeq" id="XP_018530232.1">
    <property type="nucleotide sequence ID" value="XM_018674716.2"/>
</dbReference>
<keyword evidence="3" id="KW-0677">Repeat</keyword>
<name>A0A4W6DZL7_LATCA</name>
<evidence type="ECO:0000256" key="7">
    <source>
        <dbReference type="ARBA" id="ARBA00023273"/>
    </source>
</evidence>
<keyword evidence="13" id="KW-1185">Reference proteome</keyword>
<evidence type="ECO:0000256" key="10">
    <source>
        <dbReference type="SAM" id="MobiDB-lite"/>
    </source>
</evidence>
<dbReference type="PANTHER" id="PTHR16058">
    <property type="entry name" value="DOUBLE ZINC RIBBON AND ANKYRIN REPEAT-CONTAINING PROTEIN 1"/>
    <property type="match status" value="1"/>
</dbReference>
<dbReference type="PROSITE" id="PS50297">
    <property type="entry name" value="ANK_REP_REGION"/>
    <property type="match status" value="1"/>
</dbReference>
<keyword evidence="2" id="KW-0479">Metal-binding</keyword>
<dbReference type="PROSITE" id="PS50088">
    <property type="entry name" value="ANK_REPEAT"/>
    <property type="match status" value="1"/>
</dbReference>
<dbReference type="Ensembl" id="ENSLCAT00010031220.1">
    <property type="protein sequence ID" value="ENSLCAP00010030530.1"/>
    <property type="gene ID" value="ENSLCAG00010014369.1"/>
</dbReference>
<keyword evidence="4" id="KW-0863">Zinc-finger</keyword>
<evidence type="ECO:0000256" key="1">
    <source>
        <dbReference type="ARBA" id="ARBA00004138"/>
    </source>
</evidence>
<gene>
    <name evidence="12" type="primary">DZANK1</name>
    <name evidence="14" type="synonym">dzank1</name>
</gene>
<dbReference type="Pfam" id="PF12773">
    <property type="entry name" value="DZR"/>
    <property type="match status" value="1"/>
</dbReference>
<evidence type="ECO:0000313" key="13">
    <source>
        <dbReference type="Proteomes" id="UP000314980"/>
    </source>
</evidence>
<evidence type="ECO:0000256" key="8">
    <source>
        <dbReference type="ARBA" id="ARBA00039856"/>
    </source>
</evidence>
<dbReference type="GO" id="GO:0042462">
    <property type="term" value="P:eye photoreceptor cell development"/>
    <property type="evidence" value="ECO:0007669"/>
    <property type="project" value="Ensembl"/>
</dbReference>
<dbReference type="SMART" id="SM00248">
    <property type="entry name" value="ANK"/>
    <property type="match status" value="3"/>
</dbReference>
<dbReference type="InterPro" id="IPR026876">
    <property type="entry name" value="Fn3_assoc_repeat"/>
</dbReference>
<keyword evidence="6 9" id="KW-0040">ANK repeat</keyword>
<dbReference type="InterPro" id="IPR036770">
    <property type="entry name" value="Ankyrin_rpt-contain_sf"/>
</dbReference>
<evidence type="ECO:0000259" key="11">
    <source>
        <dbReference type="Pfam" id="PF12773"/>
    </source>
</evidence>
<dbReference type="STRING" id="8187.ENSLCAP00010030530"/>
<evidence type="ECO:0000313" key="12">
    <source>
        <dbReference type="Ensembl" id="ENSLCAP00010030530.1"/>
    </source>
</evidence>
<evidence type="ECO:0000256" key="5">
    <source>
        <dbReference type="ARBA" id="ARBA00022833"/>
    </source>
</evidence>
<dbReference type="CTD" id="55184"/>
<dbReference type="InParanoid" id="A0A4W6DZL7"/>
<protein>
    <recommendedName>
        <fullName evidence="8">Double zinc ribbon and ankyrin repeat-containing protein 1</fullName>
    </recommendedName>
</protein>
<evidence type="ECO:0000256" key="3">
    <source>
        <dbReference type="ARBA" id="ARBA00022737"/>
    </source>
</evidence>
<dbReference type="Gene3D" id="1.25.40.20">
    <property type="entry name" value="Ankyrin repeat-containing domain"/>
    <property type="match status" value="1"/>
</dbReference>
<dbReference type="GO" id="GO:0005929">
    <property type="term" value="C:cilium"/>
    <property type="evidence" value="ECO:0007669"/>
    <property type="project" value="UniProtKB-SubCell"/>
</dbReference>
<reference evidence="14" key="2">
    <citation type="submission" date="2025-04" db="UniProtKB">
        <authorList>
            <consortium name="RefSeq"/>
        </authorList>
    </citation>
    <scope>IDENTIFICATION</scope>
    <source>
        <tissue evidence="14">Brain</tissue>
    </source>
</reference>
<evidence type="ECO:0000256" key="4">
    <source>
        <dbReference type="ARBA" id="ARBA00022771"/>
    </source>
</evidence>
<dbReference type="Pfam" id="PF13287">
    <property type="entry name" value="Fn3_assoc"/>
    <property type="match status" value="1"/>
</dbReference>
<evidence type="ECO:0000313" key="14">
    <source>
        <dbReference type="RefSeq" id="XP_018530232.1"/>
    </source>
</evidence>
<reference evidence="13" key="1">
    <citation type="submission" date="2015-09" db="EMBL/GenBank/DDBJ databases">
        <authorList>
            <person name="Sai Rama Sridatta P."/>
        </authorList>
    </citation>
    <scope>NUCLEOTIDE SEQUENCE [LARGE SCALE GENOMIC DNA]</scope>
</reference>
<dbReference type="GeneID" id="108882283"/>
<dbReference type="GO" id="GO:0008270">
    <property type="term" value="F:zinc ion binding"/>
    <property type="evidence" value="ECO:0007669"/>
    <property type="project" value="UniProtKB-KW"/>
</dbReference>
<feature type="compositionally biased region" description="Polar residues" evidence="10">
    <location>
        <begin position="161"/>
        <end position="193"/>
    </location>
</feature>
<feature type="repeat" description="ANK" evidence="9">
    <location>
        <begin position="629"/>
        <end position="661"/>
    </location>
</feature>
<dbReference type="KEGG" id="lcf:108882283"/>
<dbReference type="InterPro" id="IPR002110">
    <property type="entry name" value="Ankyrin_rpt"/>
</dbReference>
<keyword evidence="5" id="KW-0862">Zinc</keyword>
<feature type="region of interest" description="Disordered" evidence="10">
    <location>
        <begin position="120"/>
        <end position="193"/>
    </location>
</feature>
<feature type="domain" description="DZANK-type" evidence="11">
    <location>
        <begin position="329"/>
        <end position="377"/>
    </location>
</feature>
<feature type="compositionally biased region" description="Polar residues" evidence="10">
    <location>
        <begin position="126"/>
        <end position="136"/>
    </location>
</feature>
<dbReference type="OrthoDB" id="10033229at2759"/>
<evidence type="ECO:0000256" key="2">
    <source>
        <dbReference type="ARBA" id="ARBA00022723"/>
    </source>
</evidence>
<organism evidence="12 13">
    <name type="scientific">Lates calcarifer</name>
    <name type="common">Barramundi</name>
    <name type="synonym">Holocentrus calcarifer</name>
    <dbReference type="NCBI Taxonomy" id="8187"/>
    <lineage>
        <taxon>Eukaryota</taxon>
        <taxon>Metazoa</taxon>
        <taxon>Chordata</taxon>
        <taxon>Craniata</taxon>
        <taxon>Vertebrata</taxon>
        <taxon>Euteleostomi</taxon>
        <taxon>Actinopterygii</taxon>
        <taxon>Neopterygii</taxon>
        <taxon>Teleostei</taxon>
        <taxon>Neoteleostei</taxon>
        <taxon>Acanthomorphata</taxon>
        <taxon>Carangaria</taxon>
        <taxon>Carangaria incertae sedis</taxon>
        <taxon>Centropomidae</taxon>
        <taxon>Lates</taxon>
    </lineage>
</organism>
<evidence type="ECO:0000256" key="6">
    <source>
        <dbReference type="ARBA" id="ARBA00023043"/>
    </source>
</evidence>
<dbReference type="InterPro" id="IPR052481">
    <property type="entry name" value="DZAN1"/>
</dbReference>
<comment type="subcellular location">
    <subcellularLocation>
        <location evidence="1">Cell projection</location>
        <location evidence="1">Cilium</location>
    </subcellularLocation>
</comment>
<evidence type="ECO:0000256" key="9">
    <source>
        <dbReference type="PROSITE-ProRule" id="PRU00023"/>
    </source>
</evidence>
<sequence>MTAGAVSAPLIIPIVLQTHRAKNHIDTNTPVSIQSDTPGVLIFYTLDGSKPVAVQRGSAGSSRKYSEPILLPAGRVSVRAVAVSSDGRQSSTVTKVFSVELTDSHSRKEIEENFLFDDQQCPIEGTSGSPQNSAGSSLRPPEPRMMGNGSPHSGPRFLNSRLGSRTPTTAKTGSPQRSQSESSGVLKQLSSTQTSRIHRETDFLRCAQCLSFRPSDPFARFCAQCGAVVPPLPEQRLPPAEGGQTVLCVFCNAVVPVNTHTCLICDASVQLRPQARLTLQDHVVCVTCGSGNPAHVSTCLTCESRLQPQVCVGNSAPCVPSADGRMLSCSRCKRINHSDARYCDWCGSKPGHAASCVTCWQCGASGHPYAFYCTACGVYLEAPAPPTSCSDITRPVRATTPKQASISTSHNATWQATPLSDAAPSVKIAPPTVDQCTQTVGLYYPSATELHKKDQQRARQLSRQQATRDRQPLLTAISPGRGYWRKQLDHVCAHLRSYTQNNASFRTLLGEPHLGRMVSAVIREDGYEVSLTISFVSARREEKQVDPEGGAAAGSGVGAAGRTETLSSVTERFADSKNGLMKPPKPNLTPKPPVKDIQLLKELGPGRGQISVIQQLLDQGADPSCCGSDGRHALAVAVVNSHRDVLPVLVQRGADVDQQSGRMKNSALHEAAALGSEGLQCAEVLLSCRASVRRRNAAGQTAYDVAVSSGSNDMVSLLAARTGLDLLGKLGKPKLNLDVF</sequence>
<reference evidence="12" key="3">
    <citation type="submission" date="2025-05" db="UniProtKB">
        <authorList>
            <consortium name="Ensembl"/>
        </authorList>
    </citation>
    <scope>IDENTIFICATION</scope>
</reference>
<proteinExistence type="predicted"/>
<dbReference type="SUPFAM" id="SSF48403">
    <property type="entry name" value="Ankyrin repeat"/>
    <property type="match status" value="1"/>
</dbReference>
<dbReference type="Proteomes" id="UP000314980">
    <property type="component" value="Unassembled WGS sequence"/>
</dbReference>
<dbReference type="PANTHER" id="PTHR16058:SF4">
    <property type="entry name" value="DOUBLE ZINC RIBBON AND ANKYRIN REPEAT-CONTAINING PROTEIN 1"/>
    <property type="match status" value="1"/>
</dbReference>
<dbReference type="AlphaFoldDB" id="A0A4W6DZL7"/>
<keyword evidence="7" id="KW-0966">Cell projection</keyword>
<dbReference type="InterPro" id="IPR025874">
    <property type="entry name" value="DZR"/>
</dbReference>
<accession>A0A4W6DZL7</accession>
<dbReference type="GeneTree" id="ENSGT00390000000549"/>
<dbReference type="Proteomes" id="UP000694890">
    <property type="component" value="Linkage group LG5"/>
</dbReference>